<proteinExistence type="predicted"/>
<sequence>MLHPHPGTTSASVTPATTGSTDLSLFLFWTFLITVKESPSMITPCNPRSFPKITACKHATASAANPIPWSGGHHSAVIGLKASLPHLTLLRSFTKYMVPVLHSLFTPRTNIISNEPFSS</sequence>
<dbReference type="AlphaFoldDB" id="A0A0B0P1Z5"/>
<gene>
    <name evidence="1" type="ORF">F383_08149</name>
</gene>
<keyword evidence="2" id="KW-1185">Reference proteome</keyword>
<evidence type="ECO:0000313" key="1">
    <source>
        <dbReference type="EMBL" id="KHG17361.1"/>
    </source>
</evidence>
<evidence type="ECO:0000313" key="2">
    <source>
        <dbReference type="Proteomes" id="UP000032142"/>
    </source>
</evidence>
<name>A0A0B0P1Z5_GOSAR</name>
<protein>
    <submittedName>
        <fullName evidence="1">1,4-alpha-glucan-branching enzyme</fullName>
    </submittedName>
</protein>
<accession>A0A0B0P1Z5</accession>
<organism evidence="1 2">
    <name type="scientific">Gossypium arboreum</name>
    <name type="common">Tree cotton</name>
    <name type="synonym">Gossypium nanking</name>
    <dbReference type="NCBI Taxonomy" id="29729"/>
    <lineage>
        <taxon>Eukaryota</taxon>
        <taxon>Viridiplantae</taxon>
        <taxon>Streptophyta</taxon>
        <taxon>Embryophyta</taxon>
        <taxon>Tracheophyta</taxon>
        <taxon>Spermatophyta</taxon>
        <taxon>Magnoliopsida</taxon>
        <taxon>eudicotyledons</taxon>
        <taxon>Gunneridae</taxon>
        <taxon>Pentapetalae</taxon>
        <taxon>rosids</taxon>
        <taxon>malvids</taxon>
        <taxon>Malvales</taxon>
        <taxon>Malvaceae</taxon>
        <taxon>Malvoideae</taxon>
        <taxon>Gossypium</taxon>
    </lineage>
</organism>
<dbReference type="EMBL" id="KN408118">
    <property type="protein sequence ID" value="KHG17361.1"/>
    <property type="molecule type" value="Genomic_DNA"/>
</dbReference>
<reference evidence="2" key="1">
    <citation type="submission" date="2014-09" db="EMBL/GenBank/DDBJ databases">
        <authorList>
            <person name="Mudge J."/>
            <person name="Ramaraj T."/>
            <person name="Lindquist I.E."/>
            <person name="Bharti A.K."/>
            <person name="Sundararajan A."/>
            <person name="Cameron C.T."/>
            <person name="Woodward J.E."/>
            <person name="May G.D."/>
            <person name="Brubaker C."/>
            <person name="Broadhvest J."/>
            <person name="Wilkins T.A."/>
        </authorList>
    </citation>
    <scope>NUCLEOTIDE SEQUENCE</scope>
    <source>
        <strain evidence="2">cv. AKA8401</strain>
    </source>
</reference>
<dbReference type="Proteomes" id="UP000032142">
    <property type="component" value="Unassembled WGS sequence"/>
</dbReference>